<name>A0A9D2G2R2_9LACT</name>
<reference evidence="3" key="1">
    <citation type="journal article" date="2021" name="PeerJ">
        <title>Extensive microbial diversity within the chicken gut microbiome revealed by metagenomics and culture.</title>
        <authorList>
            <person name="Gilroy R."/>
            <person name="Ravi A."/>
            <person name="Getino M."/>
            <person name="Pursley I."/>
            <person name="Horton D.L."/>
            <person name="Alikhan N.F."/>
            <person name="Baker D."/>
            <person name="Gharbi K."/>
            <person name="Hall N."/>
            <person name="Watson M."/>
            <person name="Adriaenssens E.M."/>
            <person name="Foster-Nyarko E."/>
            <person name="Jarju S."/>
            <person name="Secka A."/>
            <person name="Antonio M."/>
            <person name="Oren A."/>
            <person name="Chaudhuri R.R."/>
            <person name="La Ragione R."/>
            <person name="Hildebrand F."/>
            <person name="Pallen M.J."/>
        </authorList>
    </citation>
    <scope>NUCLEOTIDE SEQUENCE</scope>
    <source>
        <strain evidence="3">CHK169-4300</strain>
    </source>
</reference>
<dbReference type="AlphaFoldDB" id="A0A9D2G2R2"/>
<proteinExistence type="inferred from homology"/>
<evidence type="ECO:0000256" key="1">
    <source>
        <dbReference type="ARBA" id="ARBA00009174"/>
    </source>
</evidence>
<sequence>MTAQEVMDVIPNRYPMFFVDRVEELDLEKRIVATKNVAANESYFQGHFPGNPIMPGVLQVE</sequence>
<organism evidence="3 4">
    <name type="scientific">Candidatus Atopostipes pullistercoris</name>
    <dbReference type="NCBI Taxonomy" id="2838467"/>
    <lineage>
        <taxon>Bacteria</taxon>
        <taxon>Bacillati</taxon>
        <taxon>Bacillota</taxon>
        <taxon>Bacilli</taxon>
        <taxon>Lactobacillales</taxon>
        <taxon>Carnobacteriaceae</taxon>
        <taxon>Atopostipes</taxon>
    </lineage>
</organism>
<dbReference type="EMBL" id="DXAZ01000071">
    <property type="protein sequence ID" value="HIZ71112.1"/>
    <property type="molecule type" value="Genomic_DNA"/>
</dbReference>
<protein>
    <submittedName>
        <fullName evidence="3">3-hydroxyacyl-[acyl-carrier-protein] dehydratase FabZ</fullName>
    </submittedName>
</protein>
<dbReference type="PANTHER" id="PTHR30272">
    <property type="entry name" value="3-HYDROXYACYL-[ACYL-CARRIER-PROTEIN] DEHYDRATASE"/>
    <property type="match status" value="1"/>
</dbReference>
<evidence type="ECO:0000256" key="2">
    <source>
        <dbReference type="ARBA" id="ARBA00023239"/>
    </source>
</evidence>
<accession>A0A9D2G2R2</accession>
<dbReference type="PANTHER" id="PTHR30272:SF1">
    <property type="entry name" value="3-HYDROXYACYL-[ACYL-CARRIER-PROTEIN] DEHYDRATASE"/>
    <property type="match status" value="1"/>
</dbReference>
<feature type="non-terminal residue" evidence="3">
    <location>
        <position position="61"/>
    </location>
</feature>
<dbReference type="SUPFAM" id="SSF54637">
    <property type="entry name" value="Thioesterase/thiol ester dehydrase-isomerase"/>
    <property type="match status" value="1"/>
</dbReference>
<keyword evidence="2" id="KW-0456">Lyase</keyword>
<comment type="caution">
    <text evidence="3">The sequence shown here is derived from an EMBL/GenBank/DDBJ whole genome shotgun (WGS) entry which is preliminary data.</text>
</comment>
<evidence type="ECO:0000313" key="3">
    <source>
        <dbReference type="EMBL" id="HIZ71112.1"/>
    </source>
</evidence>
<dbReference type="Proteomes" id="UP000824106">
    <property type="component" value="Unassembled WGS sequence"/>
</dbReference>
<dbReference type="InterPro" id="IPR029069">
    <property type="entry name" value="HotDog_dom_sf"/>
</dbReference>
<gene>
    <name evidence="3" type="ORF">H9808_05035</name>
</gene>
<evidence type="ECO:0000313" key="4">
    <source>
        <dbReference type="Proteomes" id="UP000824106"/>
    </source>
</evidence>
<dbReference type="Pfam" id="PF07977">
    <property type="entry name" value="FabA"/>
    <property type="match status" value="1"/>
</dbReference>
<dbReference type="GO" id="GO:0016829">
    <property type="term" value="F:lyase activity"/>
    <property type="evidence" value="ECO:0007669"/>
    <property type="project" value="UniProtKB-KW"/>
</dbReference>
<reference evidence="3" key="2">
    <citation type="submission" date="2021-04" db="EMBL/GenBank/DDBJ databases">
        <authorList>
            <person name="Gilroy R."/>
        </authorList>
    </citation>
    <scope>NUCLEOTIDE SEQUENCE</scope>
    <source>
        <strain evidence="3">CHK169-4300</strain>
    </source>
</reference>
<comment type="similarity">
    <text evidence="1">Belongs to the thioester dehydratase family. FabZ subfamily.</text>
</comment>
<dbReference type="Gene3D" id="3.10.129.10">
    <property type="entry name" value="Hotdog Thioesterase"/>
    <property type="match status" value="1"/>
</dbReference>
<dbReference type="InterPro" id="IPR013114">
    <property type="entry name" value="FabA_FabZ"/>
</dbReference>